<name>X1LL01_9ZZZZ</name>
<evidence type="ECO:0000313" key="1">
    <source>
        <dbReference type="EMBL" id="GAI06496.1"/>
    </source>
</evidence>
<dbReference type="EMBL" id="BARV01008660">
    <property type="protein sequence ID" value="GAI06496.1"/>
    <property type="molecule type" value="Genomic_DNA"/>
</dbReference>
<gene>
    <name evidence="1" type="ORF">S06H3_17340</name>
</gene>
<accession>X1LL01</accession>
<comment type="caution">
    <text evidence="1">The sequence shown here is derived from an EMBL/GenBank/DDBJ whole genome shotgun (WGS) entry which is preliminary data.</text>
</comment>
<sequence>IGLSEVHIIAAAIQKCIDDPEDKSVMQVAKELHDKFSARMS</sequence>
<proteinExistence type="predicted"/>
<dbReference type="AlphaFoldDB" id="X1LL01"/>
<feature type="non-terminal residue" evidence="1">
    <location>
        <position position="1"/>
    </location>
</feature>
<protein>
    <submittedName>
        <fullName evidence="1">Uncharacterized protein</fullName>
    </submittedName>
</protein>
<reference evidence="1" key="1">
    <citation type="journal article" date="2014" name="Front. Microbiol.">
        <title>High frequency of phylogenetically diverse reductive dehalogenase-homologous genes in deep subseafloor sedimentary metagenomes.</title>
        <authorList>
            <person name="Kawai M."/>
            <person name="Futagami T."/>
            <person name="Toyoda A."/>
            <person name="Takaki Y."/>
            <person name="Nishi S."/>
            <person name="Hori S."/>
            <person name="Arai W."/>
            <person name="Tsubouchi T."/>
            <person name="Morono Y."/>
            <person name="Uchiyama I."/>
            <person name="Ito T."/>
            <person name="Fujiyama A."/>
            <person name="Inagaki F."/>
            <person name="Takami H."/>
        </authorList>
    </citation>
    <scope>NUCLEOTIDE SEQUENCE</scope>
    <source>
        <strain evidence="1">Expedition CK06-06</strain>
    </source>
</reference>
<organism evidence="1">
    <name type="scientific">marine sediment metagenome</name>
    <dbReference type="NCBI Taxonomy" id="412755"/>
    <lineage>
        <taxon>unclassified sequences</taxon>
        <taxon>metagenomes</taxon>
        <taxon>ecological metagenomes</taxon>
    </lineage>
</organism>